<dbReference type="GO" id="GO:0004519">
    <property type="term" value="F:endonuclease activity"/>
    <property type="evidence" value="ECO:0007669"/>
    <property type="project" value="UniProtKB-KW"/>
</dbReference>
<evidence type="ECO:0000256" key="2">
    <source>
        <dbReference type="ARBA" id="ARBA00022695"/>
    </source>
</evidence>
<evidence type="ECO:0000256" key="5">
    <source>
        <dbReference type="ARBA" id="ARBA00022801"/>
    </source>
</evidence>
<dbReference type="PANTHER" id="PTHR37984">
    <property type="entry name" value="PROTEIN CBG26694"/>
    <property type="match status" value="1"/>
</dbReference>
<dbReference type="InterPro" id="IPR043502">
    <property type="entry name" value="DNA/RNA_pol_sf"/>
</dbReference>
<keyword evidence="4" id="KW-0255">Endonuclease</keyword>
<dbReference type="SUPFAM" id="SSF56672">
    <property type="entry name" value="DNA/RNA polymerases"/>
    <property type="match status" value="1"/>
</dbReference>
<proteinExistence type="predicted"/>
<dbReference type="Gene3D" id="3.10.10.10">
    <property type="entry name" value="HIV Type 1 Reverse Transcriptase, subunit A, domain 1"/>
    <property type="match status" value="1"/>
</dbReference>
<dbReference type="AlphaFoldDB" id="A0AAE0C987"/>
<keyword evidence="1" id="KW-0808">Transferase</keyword>
<name>A0AAE0C987_9CHLO</name>
<organism evidence="8 9">
    <name type="scientific">Cymbomonas tetramitiformis</name>
    <dbReference type="NCBI Taxonomy" id="36881"/>
    <lineage>
        <taxon>Eukaryota</taxon>
        <taxon>Viridiplantae</taxon>
        <taxon>Chlorophyta</taxon>
        <taxon>Pyramimonadophyceae</taxon>
        <taxon>Pyramimonadales</taxon>
        <taxon>Pyramimonadaceae</taxon>
        <taxon>Cymbomonas</taxon>
    </lineage>
</organism>
<protein>
    <recommendedName>
        <fullName evidence="7">Reverse transcriptase domain-containing protein</fullName>
    </recommendedName>
</protein>
<dbReference type="InterPro" id="IPR050951">
    <property type="entry name" value="Retrovirus_Pol_polyprotein"/>
</dbReference>
<keyword evidence="9" id="KW-1185">Reference proteome</keyword>
<dbReference type="GO" id="GO:0016787">
    <property type="term" value="F:hydrolase activity"/>
    <property type="evidence" value="ECO:0007669"/>
    <property type="project" value="UniProtKB-KW"/>
</dbReference>
<reference evidence="8 9" key="1">
    <citation type="journal article" date="2015" name="Genome Biol. Evol.">
        <title>Comparative Genomics of a Bacterivorous Green Alga Reveals Evolutionary Causalities and Consequences of Phago-Mixotrophic Mode of Nutrition.</title>
        <authorList>
            <person name="Burns J.A."/>
            <person name="Paasch A."/>
            <person name="Narechania A."/>
            <person name="Kim E."/>
        </authorList>
    </citation>
    <scope>NUCLEOTIDE SEQUENCE [LARGE SCALE GENOMIC DNA]</scope>
    <source>
        <strain evidence="8 9">PLY_AMNH</strain>
    </source>
</reference>
<gene>
    <name evidence="8" type="ORF">CYMTET_39902</name>
</gene>
<feature type="domain" description="Reverse transcriptase" evidence="7">
    <location>
        <begin position="1"/>
        <end position="104"/>
    </location>
</feature>
<evidence type="ECO:0000313" key="8">
    <source>
        <dbReference type="EMBL" id="KAK3250742.1"/>
    </source>
</evidence>
<dbReference type="Proteomes" id="UP001190700">
    <property type="component" value="Unassembled WGS sequence"/>
</dbReference>
<dbReference type="Gene3D" id="3.30.70.270">
    <property type="match status" value="1"/>
</dbReference>
<keyword evidence="3" id="KW-0540">Nuclease</keyword>
<evidence type="ECO:0000256" key="3">
    <source>
        <dbReference type="ARBA" id="ARBA00022722"/>
    </source>
</evidence>
<dbReference type="CDD" id="cd09274">
    <property type="entry name" value="RNase_HI_RT_Ty3"/>
    <property type="match status" value="1"/>
</dbReference>
<evidence type="ECO:0000313" key="9">
    <source>
        <dbReference type="Proteomes" id="UP001190700"/>
    </source>
</evidence>
<dbReference type="InterPro" id="IPR041373">
    <property type="entry name" value="RT_RNaseH"/>
</dbReference>
<evidence type="ECO:0000256" key="4">
    <source>
        <dbReference type="ARBA" id="ARBA00022759"/>
    </source>
</evidence>
<dbReference type="InterPro" id="IPR000477">
    <property type="entry name" value="RT_dom"/>
</dbReference>
<evidence type="ECO:0000259" key="7">
    <source>
        <dbReference type="PROSITE" id="PS50878"/>
    </source>
</evidence>
<dbReference type="PROSITE" id="PS50878">
    <property type="entry name" value="RT_POL"/>
    <property type="match status" value="1"/>
</dbReference>
<dbReference type="PANTHER" id="PTHR37984:SF5">
    <property type="entry name" value="PROTEIN NYNRIN-LIKE"/>
    <property type="match status" value="1"/>
</dbReference>
<keyword evidence="2" id="KW-0548">Nucleotidyltransferase</keyword>
<comment type="caution">
    <text evidence="8">The sequence shown here is derived from an EMBL/GenBank/DDBJ whole genome shotgun (WGS) entry which is preliminary data.</text>
</comment>
<keyword evidence="5" id="KW-0378">Hydrolase</keyword>
<dbReference type="GO" id="GO:0003964">
    <property type="term" value="F:RNA-directed DNA polymerase activity"/>
    <property type="evidence" value="ECO:0007669"/>
    <property type="project" value="UniProtKB-KW"/>
</dbReference>
<dbReference type="EMBL" id="LGRX02026526">
    <property type="protein sequence ID" value="KAK3250742.1"/>
    <property type="molecule type" value="Genomic_DNA"/>
</dbReference>
<dbReference type="Pfam" id="PF00078">
    <property type="entry name" value="RVT_1"/>
    <property type="match status" value="1"/>
</dbReference>
<dbReference type="Pfam" id="PF17917">
    <property type="entry name" value="RT_RNaseH"/>
    <property type="match status" value="1"/>
</dbReference>
<evidence type="ECO:0000256" key="1">
    <source>
        <dbReference type="ARBA" id="ARBA00022679"/>
    </source>
</evidence>
<dbReference type="InterPro" id="IPR043128">
    <property type="entry name" value="Rev_trsase/Diguanyl_cyclase"/>
</dbReference>
<sequence length="277" mass="30882">MTSDADRDKSALWWGNQLYRYTSMPFGAAGATAAFIRVMDYELLVLTHCKLAYMDDIVVYSDTVEQHIKDVEAVLRTLRDAGIRLHSGKSTFGSATVDFLGFRIGHNTIGAQEVKYNAIQELPKPEDKTGASTCSKYGIGAVLGHKDEHRVEHICVTISRSLSKTEKQYASFQGEMLAVVWAVRTLRQYLHGFHFTLVTDHSPLTTLMEKRLTYRATAPAVGNHPAGVRVHSPLPSWAQEREVENVDMPSRYPLSSTEDETWVRLLKGSSFGAATCI</sequence>
<keyword evidence="6" id="KW-0695">RNA-directed DNA polymerase</keyword>
<accession>A0AAE0C987</accession>
<evidence type="ECO:0000256" key="6">
    <source>
        <dbReference type="ARBA" id="ARBA00022918"/>
    </source>
</evidence>